<dbReference type="AlphaFoldDB" id="A0A261W0D6"/>
<name>A0A261W0D6_9BORD</name>
<dbReference type="Pfam" id="PF10002">
    <property type="entry name" value="DUF2243"/>
    <property type="match status" value="1"/>
</dbReference>
<feature type="transmembrane region" description="Helical" evidence="1">
    <location>
        <begin position="20"/>
        <end position="42"/>
    </location>
</feature>
<feature type="transmembrane region" description="Helical" evidence="1">
    <location>
        <begin position="170"/>
        <end position="191"/>
    </location>
</feature>
<proteinExistence type="predicted"/>
<evidence type="ECO:0000256" key="1">
    <source>
        <dbReference type="SAM" id="Phobius"/>
    </source>
</evidence>
<evidence type="ECO:0000313" key="3">
    <source>
        <dbReference type="Proteomes" id="UP000215633"/>
    </source>
</evidence>
<keyword evidence="1" id="KW-0472">Membrane</keyword>
<protein>
    <recommendedName>
        <fullName evidence="4">DUF2243 domain-containing protein</fullName>
    </recommendedName>
</protein>
<sequence>MNISAADAARFRPFSQRFDWAAYSLGFALSGFFDGILLHQVLQWHHLLSGLRTGAFADLRVQVMADGLFHAGMYAIAVVGLWQLYRARSHLARPGANRRFIANFWIGFGVWHVLDALLSHWLIGIHRIRIDVAHPLPWDVAWLVLFGVVPLVIGLRLRRRGGSGTASGPGGTAIAMLVVAQAFAAGALNAYPVRANASANTTAIVLRPGASAADLLAALDGTAARILWVDPQGAVWVIAAADPPSRLTLYRHGAMYVSGTFSPAGCSAWLRPGGRSSDQPL</sequence>
<feature type="transmembrane region" description="Helical" evidence="1">
    <location>
        <begin position="105"/>
        <end position="128"/>
    </location>
</feature>
<evidence type="ECO:0000313" key="2">
    <source>
        <dbReference type="EMBL" id="OZI79838.1"/>
    </source>
</evidence>
<keyword evidence="3" id="KW-1185">Reference proteome</keyword>
<organism evidence="2 3">
    <name type="scientific">Bordetella genomosp. 2</name>
    <dbReference type="NCBI Taxonomy" id="1983456"/>
    <lineage>
        <taxon>Bacteria</taxon>
        <taxon>Pseudomonadati</taxon>
        <taxon>Pseudomonadota</taxon>
        <taxon>Betaproteobacteria</taxon>
        <taxon>Burkholderiales</taxon>
        <taxon>Alcaligenaceae</taxon>
        <taxon>Bordetella</taxon>
    </lineage>
</organism>
<keyword evidence="1" id="KW-0812">Transmembrane</keyword>
<dbReference type="RefSeq" id="WP_094806320.1">
    <property type="nucleotide sequence ID" value="NZ_NEVT01000003.1"/>
</dbReference>
<feature type="transmembrane region" description="Helical" evidence="1">
    <location>
        <begin position="140"/>
        <end position="158"/>
    </location>
</feature>
<comment type="caution">
    <text evidence="2">The sequence shown here is derived from an EMBL/GenBank/DDBJ whole genome shotgun (WGS) entry which is preliminary data.</text>
</comment>
<gene>
    <name evidence="2" type="ORF">CAL24_07940</name>
</gene>
<feature type="transmembrane region" description="Helical" evidence="1">
    <location>
        <begin position="67"/>
        <end position="85"/>
    </location>
</feature>
<keyword evidence="1" id="KW-1133">Transmembrane helix</keyword>
<dbReference type="InterPro" id="IPR018719">
    <property type="entry name" value="DUF2243_membrane"/>
</dbReference>
<dbReference type="Proteomes" id="UP000215633">
    <property type="component" value="Unassembled WGS sequence"/>
</dbReference>
<dbReference type="EMBL" id="NEVT01000003">
    <property type="protein sequence ID" value="OZI79838.1"/>
    <property type="molecule type" value="Genomic_DNA"/>
</dbReference>
<reference evidence="3" key="1">
    <citation type="submission" date="2017-05" db="EMBL/GenBank/DDBJ databases">
        <title>Complete and WGS of Bordetella genogroups.</title>
        <authorList>
            <person name="Spilker T."/>
            <person name="Lipuma J."/>
        </authorList>
    </citation>
    <scope>NUCLEOTIDE SEQUENCE [LARGE SCALE GENOMIC DNA]</scope>
    <source>
        <strain evidence="3">AU8256</strain>
    </source>
</reference>
<evidence type="ECO:0008006" key="4">
    <source>
        <dbReference type="Google" id="ProtNLM"/>
    </source>
</evidence>
<accession>A0A261W0D6</accession>